<dbReference type="Gene3D" id="3.40.50.720">
    <property type="entry name" value="NAD(P)-binding Rossmann-like Domain"/>
    <property type="match status" value="1"/>
</dbReference>
<protein>
    <recommendedName>
        <fullName evidence="4">Enoyl reductase (ER) domain-containing protein</fullName>
    </recommendedName>
</protein>
<dbReference type="GO" id="GO:0003960">
    <property type="term" value="F:quinone reductase (NADPH) activity"/>
    <property type="evidence" value="ECO:0007669"/>
    <property type="project" value="TreeGrafter"/>
</dbReference>
<dbReference type="GO" id="GO:0048038">
    <property type="term" value="F:quinone binding"/>
    <property type="evidence" value="ECO:0007669"/>
    <property type="project" value="TreeGrafter"/>
</dbReference>
<dbReference type="InterPro" id="IPR020843">
    <property type="entry name" value="ER"/>
</dbReference>
<dbReference type="EMBL" id="JBGBPQ010000023">
    <property type="protein sequence ID" value="KAL1500619.1"/>
    <property type="molecule type" value="Genomic_DNA"/>
</dbReference>
<proteinExistence type="predicted"/>
<feature type="chain" id="PRO_5044207181" description="Enoyl reductase (ER) domain-containing protein" evidence="3">
    <location>
        <begin position="23"/>
        <end position="365"/>
    </location>
</feature>
<gene>
    <name evidence="5" type="ORF">AB1Y20_013271</name>
</gene>
<comment type="caution">
    <text evidence="5">The sequence shown here is derived from an EMBL/GenBank/DDBJ whole genome shotgun (WGS) entry which is preliminary data.</text>
</comment>
<dbReference type="SUPFAM" id="SSF51735">
    <property type="entry name" value="NAD(P)-binding Rossmann-fold domains"/>
    <property type="match status" value="1"/>
</dbReference>
<sequence length="365" mass="38122">MDAGKLAAVAAVASALVCLVLRRRTPPPLPPPPETMRAVVAREGACSVASHWPTPSPGDLEVMIAVKATAVNRLDCMQRAGKAPVPTGVTEVLGLEASGVVVRCGARVRNFRVGDEVMALAPGGAYAEYLVVDARTVMLKPASLSWAEAASIPEAWLTAYKLVHTVGKVQAGETVLVHAAASGVGMAAVQLVVAAGATALVTVGSAEKLAFCQRLGAAGGAIRHDGPWGETIAALAPGGKVDVVLDCVAGGYASQTLSVLATDGRWVLYSMLSGAALAPEELGKTFLAQLMKKRLSLLATTLRTRPLPYKQRLVEQFVAGALPRLAARRMEHVIDREFRGLEEAQAAHEYMQADANAGKIVITLE</sequence>
<evidence type="ECO:0000313" key="6">
    <source>
        <dbReference type="Proteomes" id="UP001515480"/>
    </source>
</evidence>
<dbReference type="InterPro" id="IPR013154">
    <property type="entry name" value="ADH-like_N"/>
</dbReference>
<reference evidence="5 6" key="1">
    <citation type="journal article" date="2024" name="Science">
        <title>Giant polyketide synthase enzymes in the biosynthesis of giant marine polyether toxins.</title>
        <authorList>
            <person name="Fallon T.R."/>
            <person name="Shende V.V."/>
            <person name="Wierzbicki I.H."/>
            <person name="Pendleton A.L."/>
            <person name="Watervoot N.F."/>
            <person name="Auber R.P."/>
            <person name="Gonzalez D.J."/>
            <person name="Wisecaver J.H."/>
            <person name="Moore B.S."/>
        </authorList>
    </citation>
    <scope>NUCLEOTIDE SEQUENCE [LARGE SCALE GENOMIC DNA]</scope>
    <source>
        <strain evidence="5 6">12B1</strain>
    </source>
</reference>
<dbReference type="SUPFAM" id="SSF50129">
    <property type="entry name" value="GroES-like"/>
    <property type="match status" value="1"/>
</dbReference>
<dbReference type="Pfam" id="PF08240">
    <property type="entry name" value="ADH_N"/>
    <property type="match status" value="1"/>
</dbReference>
<dbReference type="SMART" id="SM00829">
    <property type="entry name" value="PKS_ER"/>
    <property type="match status" value="1"/>
</dbReference>
<dbReference type="PANTHER" id="PTHR48106:SF18">
    <property type="entry name" value="QUINONE OXIDOREDUCTASE PIG3"/>
    <property type="match status" value="1"/>
</dbReference>
<evidence type="ECO:0000256" key="2">
    <source>
        <dbReference type="ARBA" id="ARBA00023002"/>
    </source>
</evidence>
<organism evidence="5 6">
    <name type="scientific">Prymnesium parvum</name>
    <name type="common">Toxic golden alga</name>
    <dbReference type="NCBI Taxonomy" id="97485"/>
    <lineage>
        <taxon>Eukaryota</taxon>
        <taxon>Haptista</taxon>
        <taxon>Haptophyta</taxon>
        <taxon>Prymnesiophyceae</taxon>
        <taxon>Prymnesiales</taxon>
        <taxon>Prymnesiaceae</taxon>
        <taxon>Prymnesium</taxon>
    </lineage>
</organism>
<evidence type="ECO:0000313" key="5">
    <source>
        <dbReference type="EMBL" id="KAL1500619.1"/>
    </source>
</evidence>
<keyword evidence="6" id="KW-1185">Reference proteome</keyword>
<dbReference type="InterPro" id="IPR014189">
    <property type="entry name" value="Quinone_OxRdtase_PIG3"/>
</dbReference>
<dbReference type="InterPro" id="IPR011032">
    <property type="entry name" value="GroES-like_sf"/>
</dbReference>
<dbReference type="PANTHER" id="PTHR48106">
    <property type="entry name" value="QUINONE OXIDOREDUCTASE PIG3-RELATED"/>
    <property type="match status" value="1"/>
</dbReference>
<dbReference type="NCBIfam" id="TIGR02824">
    <property type="entry name" value="quinone_pig3"/>
    <property type="match status" value="1"/>
</dbReference>
<keyword evidence="3" id="KW-0732">Signal</keyword>
<accession>A0AB34IK65</accession>
<dbReference type="CDD" id="cd05276">
    <property type="entry name" value="p53_inducible_oxidoreductase"/>
    <property type="match status" value="1"/>
</dbReference>
<dbReference type="InterPro" id="IPR013149">
    <property type="entry name" value="ADH-like_C"/>
</dbReference>
<dbReference type="AlphaFoldDB" id="A0AB34IK65"/>
<dbReference type="GO" id="GO:0070402">
    <property type="term" value="F:NADPH binding"/>
    <property type="evidence" value="ECO:0007669"/>
    <property type="project" value="TreeGrafter"/>
</dbReference>
<dbReference type="Pfam" id="PF00107">
    <property type="entry name" value="ADH_zinc_N"/>
    <property type="match status" value="1"/>
</dbReference>
<keyword evidence="1" id="KW-0521">NADP</keyword>
<feature type="signal peptide" evidence="3">
    <location>
        <begin position="1"/>
        <end position="22"/>
    </location>
</feature>
<evidence type="ECO:0000256" key="1">
    <source>
        <dbReference type="ARBA" id="ARBA00022857"/>
    </source>
</evidence>
<evidence type="ECO:0000259" key="4">
    <source>
        <dbReference type="SMART" id="SM00829"/>
    </source>
</evidence>
<feature type="domain" description="Enoyl reductase (ER)" evidence="4">
    <location>
        <begin position="47"/>
        <end position="362"/>
    </location>
</feature>
<name>A0AB34IK65_PRYPA</name>
<dbReference type="Gene3D" id="3.90.180.10">
    <property type="entry name" value="Medium-chain alcohol dehydrogenases, catalytic domain"/>
    <property type="match status" value="1"/>
</dbReference>
<dbReference type="InterPro" id="IPR036291">
    <property type="entry name" value="NAD(P)-bd_dom_sf"/>
</dbReference>
<evidence type="ECO:0000256" key="3">
    <source>
        <dbReference type="SAM" id="SignalP"/>
    </source>
</evidence>
<keyword evidence="2" id="KW-0560">Oxidoreductase</keyword>
<dbReference type="Proteomes" id="UP001515480">
    <property type="component" value="Unassembled WGS sequence"/>
</dbReference>